<dbReference type="PANTHER" id="PTHR43443">
    <property type="entry name" value="3-HEXULOSE-6-PHOSPHATE ISOMERASE"/>
    <property type="match status" value="1"/>
</dbReference>
<name>A0ABM6SJX3_9ACTN</name>
<evidence type="ECO:0000256" key="1">
    <source>
        <dbReference type="SAM" id="MobiDB-lite"/>
    </source>
</evidence>
<accession>A0ABM6SJX3</accession>
<dbReference type="SUPFAM" id="SSF53697">
    <property type="entry name" value="SIS domain"/>
    <property type="match status" value="1"/>
</dbReference>
<sequence>MHAITDHLTEGLRKQILAEIDGVIALVDDALESLAMTLRNAERIFVTGEGRSGLMAKAFAMRLMHLGLPVHVIGETTTPAVAQGDTARAPSGSPNRPCGQAPVCMR</sequence>
<dbReference type="Proteomes" id="UP000238413">
    <property type="component" value="Chromosome"/>
</dbReference>
<evidence type="ECO:0000313" key="3">
    <source>
        <dbReference type="Proteomes" id="UP000238413"/>
    </source>
</evidence>
<dbReference type="InterPro" id="IPR046348">
    <property type="entry name" value="SIS_dom_sf"/>
</dbReference>
<evidence type="ECO:0000313" key="2">
    <source>
        <dbReference type="EMBL" id="AVH54882.1"/>
    </source>
</evidence>
<dbReference type="EMBL" id="CP026652">
    <property type="protein sequence ID" value="AVH54882.1"/>
    <property type="molecule type" value="Genomic_DNA"/>
</dbReference>
<feature type="region of interest" description="Disordered" evidence="1">
    <location>
        <begin position="81"/>
        <end position="106"/>
    </location>
</feature>
<dbReference type="InterPro" id="IPR017552">
    <property type="entry name" value="PHI/rmpB"/>
</dbReference>
<evidence type="ECO:0008006" key="4">
    <source>
        <dbReference type="Google" id="ProtNLM"/>
    </source>
</evidence>
<dbReference type="PANTHER" id="PTHR43443:SF1">
    <property type="entry name" value="3-HEXULOSE-6-PHOSPHATE ISOMERASE"/>
    <property type="match status" value="1"/>
</dbReference>
<proteinExistence type="predicted"/>
<dbReference type="Gene3D" id="3.40.50.10490">
    <property type="entry name" value="Glucose-6-phosphate isomerase like protein, domain 1"/>
    <property type="match status" value="1"/>
</dbReference>
<organism evidence="2 3">
    <name type="scientific">Streptomyces dengpaensis</name>
    <dbReference type="NCBI Taxonomy" id="2049881"/>
    <lineage>
        <taxon>Bacteria</taxon>
        <taxon>Bacillati</taxon>
        <taxon>Actinomycetota</taxon>
        <taxon>Actinomycetes</taxon>
        <taxon>Kitasatosporales</taxon>
        <taxon>Streptomycetaceae</taxon>
        <taxon>Streptomyces</taxon>
    </lineage>
</organism>
<gene>
    <name evidence="2" type="ORF">C4B68_02680</name>
</gene>
<dbReference type="RefSeq" id="WP_099506631.1">
    <property type="nucleotide sequence ID" value="NZ_CP026652.1"/>
</dbReference>
<reference evidence="2 3" key="1">
    <citation type="submission" date="2018-02" db="EMBL/GenBank/DDBJ databases">
        <title>Complete genome sequence of Streptomyces dengpaensis, the producer of angucyclines.</title>
        <authorList>
            <person name="Yumei L."/>
        </authorList>
    </citation>
    <scope>NUCLEOTIDE SEQUENCE [LARGE SCALE GENOMIC DNA]</scope>
    <source>
        <strain evidence="2 3">XZHG99</strain>
    </source>
</reference>
<protein>
    <recommendedName>
        <fullName evidence="4">SIS domain-containing protein</fullName>
    </recommendedName>
</protein>
<keyword evidence="3" id="KW-1185">Reference proteome</keyword>